<keyword evidence="4" id="KW-0963">Cytoplasm</keyword>
<evidence type="ECO:0000256" key="3">
    <source>
        <dbReference type="ARBA" id="ARBA00022917"/>
    </source>
</evidence>
<keyword evidence="3 4" id="KW-0648">Protein biosynthesis</keyword>
<dbReference type="SMART" id="SM00937">
    <property type="entry name" value="PCRF"/>
    <property type="match status" value="1"/>
</dbReference>
<dbReference type="Gene3D" id="3.30.70.1660">
    <property type="match status" value="1"/>
</dbReference>
<evidence type="ECO:0000256" key="6">
    <source>
        <dbReference type="SAM" id="Coils"/>
    </source>
</evidence>
<comment type="subcellular location">
    <subcellularLocation>
        <location evidence="4">Cytoplasm</location>
    </subcellularLocation>
</comment>
<feature type="domain" description="Prokaryotic-type class I peptide chain release factors" evidence="7">
    <location>
        <begin position="209"/>
        <end position="225"/>
    </location>
</feature>
<evidence type="ECO:0000256" key="5">
    <source>
        <dbReference type="NCBIfam" id="TIGR00020"/>
    </source>
</evidence>
<accession>A0A660SFT4</accession>
<dbReference type="InterPro" id="IPR000352">
    <property type="entry name" value="Pep_chain_release_fac_I"/>
</dbReference>
<dbReference type="Gene3D" id="3.30.160.20">
    <property type="match status" value="1"/>
</dbReference>
<dbReference type="GO" id="GO:0016149">
    <property type="term" value="F:translation release factor activity, codon specific"/>
    <property type="evidence" value="ECO:0007669"/>
    <property type="project" value="UniProtKB-UniRule"/>
</dbReference>
<dbReference type="AlphaFoldDB" id="A0A660SFT4"/>
<protein>
    <recommendedName>
        <fullName evidence="4 5">Peptide chain release factor 2</fullName>
        <shortName evidence="4">RF-2</shortName>
    </recommendedName>
</protein>
<feature type="coiled-coil region" evidence="6">
    <location>
        <begin position="23"/>
        <end position="81"/>
    </location>
</feature>
<dbReference type="NCBIfam" id="TIGR00020">
    <property type="entry name" value="prfB"/>
    <property type="match status" value="1"/>
</dbReference>
<feature type="modified residue" description="N5-methylglutamine" evidence="4">
    <location>
        <position position="216"/>
    </location>
</feature>
<dbReference type="PANTHER" id="PTHR43116">
    <property type="entry name" value="PEPTIDE CHAIN RELEASE FACTOR 2"/>
    <property type="match status" value="1"/>
</dbReference>
<dbReference type="PROSITE" id="PS00745">
    <property type="entry name" value="RF_PROK_I"/>
    <property type="match status" value="1"/>
</dbReference>
<organism evidence="8 9">
    <name type="scientific">candidate division WOR-3 bacterium</name>
    <dbReference type="NCBI Taxonomy" id="2052148"/>
    <lineage>
        <taxon>Bacteria</taxon>
        <taxon>Bacteria division WOR-3</taxon>
    </lineage>
</organism>
<dbReference type="InterPro" id="IPR004374">
    <property type="entry name" value="PrfB"/>
</dbReference>
<gene>
    <name evidence="4 8" type="primary">prfB</name>
    <name evidence="8" type="ORF">DRP53_07585</name>
</gene>
<evidence type="ECO:0000256" key="4">
    <source>
        <dbReference type="HAMAP-Rule" id="MF_00094"/>
    </source>
</evidence>
<evidence type="ECO:0000256" key="1">
    <source>
        <dbReference type="ARBA" id="ARBA00010835"/>
    </source>
</evidence>
<dbReference type="HAMAP" id="MF_00094">
    <property type="entry name" value="Rel_fac_2"/>
    <property type="match status" value="1"/>
</dbReference>
<evidence type="ECO:0000259" key="7">
    <source>
        <dbReference type="PROSITE" id="PS00745"/>
    </source>
</evidence>
<dbReference type="EMBL" id="QNBE01000073">
    <property type="protein sequence ID" value="RKX69644.1"/>
    <property type="molecule type" value="Genomic_DNA"/>
</dbReference>
<dbReference type="InterPro" id="IPR045853">
    <property type="entry name" value="Pep_chain_release_fac_I_sf"/>
</dbReference>
<keyword evidence="2 4" id="KW-0488">Methylation</keyword>
<dbReference type="Pfam" id="PF00472">
    <property type="entry name" value="RF-1"/>
    <property type="match status" value="1"/>
</dbReference>
<dbReference type="FunFam" id="3.30.160.20:FF:000004">
    <property type="entry name" value="Peptide chain release factor 1"/>
    <property type="match status" value="1"/>
</dbReference>
<sequence length="329" mass="38132">MSKKEKLSRLASQPDFWDNPKKAREVLAELEEIEDKLNRLNNLSRAISDLIELETIEGIDEAEIKAEMERIERELKEFELGLLLNDDEDRKNAILTIHPGAGGADSCDWAGMLLRMYQRFLERKGFKYRILDLQPAEEGGIKSATLEVTGPYAYGILKYEVGVHRLVRLSPFDAAHRRHTSFASVFVYPETEGIKVEIKPEDLKIETFRASGHGGQHVNKTSSAVRITHLPTNITVQCQNERSQYHNRITAMKILRARLYEYYRRKEEEKRRKFEDQKTEIAWGRQIRSYILHPYKLVKDHRTNLEVSNVDAVLDGEIDKFIEAAMRSC</sequence>
<dbReference type="PANTHER" id="PTHR43116:SF3">
    <property type="entry name" value="CLASS I PEPTIDE CHAIN RELEASE FACTOR"/>
    <property type="match status" value="1"/>
</dbReference>
<dbReference type="Gene3D" id="1.20.58.410">
    <property type="entry name" value="Release factor"/>
    <property type="match status" value="1"/>
</dbReference>
<comment type="similarity">
    <text evidence="1 4">Belongs to the prokaryotic/mitochondrial release factor family.</text>
</comment>
<name>A0A660SFT4_UNCW3</name>
<evidence type="ECO:0000313" key="9">
    <source>
        <dbReference type="Proteomes" id="UP000268469"/>
    </source>
</evidence>
<comment type="function">
    <text evidence="4">Peptide chain release factor 2 directs the termination of translation in response to the peptide chain termination codons UGA and UAA.</text>
</comment>
<dbReference type="SUPFAM" id="SSF75620">
    <property type="entry name" value="Release factor"/>
    <property type="match status" value="1"/>
</dbReference>
<comment type="caution">
    <text evidence="8">The sequence shown here is derived from an EMBL/GenBank/DDBJ whole genome shotgun (WGS) entry which is preliminary data.</text>
</comment>
<keyword evidence="6" id="KW-0175">Coiled coil</keyword>
<reference evidence="8 9" key="1">
    <citation type="submission" date="2018-06" db="EMBL/GenBank/DDBJ databases">
        <title>Extensive metabolic versatility and redundancy in microbially diverse, dynamic hydrothermal sediments.</title>
        <authorList>
            <person name="Dombrowski N."/>
            <person name="Teske A."/>
            <person name="Baker B.J."/>
        </authorList>
    </citation>
    <scope>NUCLEOTIDE SEQUENCE [LARGE SCALE GENOMIC DNA]</scope>
    <source>
        <strain evidence="8">B36_G15</strain>
    </source>
</reference>
<dbReference type="GO" id="GO:0005737">
    <property type="term" value="C:cytoplasm"/>
    <property type="evidence" value="ECO:0007669"/>
    <property type="project" value="UniProtKB-SubCell"/>
</dbReference>
<comment type="PTM">
    <text evidence="4">Methylated by PrmC. Methylation increases the termination efficiency of RF2.</text>
</comment>
<evidence type="ECO:0000256" key="2">
    <source>
        <dbReference type="ARBA" id="ARBA00022481"/>
    </source>
</evidence>
<proteinExistence type="inferred from homology"/>
<dbReference type="InterPro" id="IPR005139">
    <property type="entry name" value="PCRF"/>
</dbReference>
<evidence type="ECO:0000313" key="8">
    <source>
        <dbReference type="EMBL" id="RKX69644.1"/>
    </source>
</evidence>
<dbReference type="Proteomes" id="UP000268469">
    <property type="component" value="Unassembled WGS sequence"/>
</dbReference>
<dbReference type="Pfam" id="PF03462">
    <property type="entry name" value="PCRF"/>
    <property type="match status" value="1"/>
</dbReference>